<feature type="compositionally biased region" description="Low complexity" evidence="1">
    <location>
        <begin position="61"/>
        <end position="70"/>
    </location>
</feature>
<dbReference type="EMBL" id="CM029038">
    <property type="protein sequence ID" value="KAG2648801.1"/>
    <property type="molecule type" value="Genomic_DNA"/>
</dbReference>
<evidence type="ECO:0000313" key="2">
    <source>
        <dbReference type="EMBL" id="KAG2648801.1"/>
    </source>
</evidence>
<gene>
    <name evidence="2" type="ORF">PVAP13_1NG065950</name>
</gene>
<dbReference type="Proteomes" id="UP000823388">
    <property type="component" value="Chromosome 1N"/>
</dbReference>
<organism evidence="2 3">
    <name type="scientific">Panicum virgatum</name>
    <name type="common">Blackwell switchgrass</name>
    <dbReference type="NCBI Taxonomy" id="38727"/>
    <lineage>
        <taxon>Eukaryota</taxon>
        <taxon>Viridiplantae</taxon>
        <taxon>Streptophyta</taxon>
        <taxon>Embryophyta</taxon>
        <taxon>Tracheophyta</taxon>
        <taxon>Spermatophyta</taxon>
        <taxon>Magnoliopsida</taxon>
        <taxon>Liliopsida</taxon>
        <taxon>Poales</taxon>
        <taxon>Poaceae</taxon>
        <taxon>PACMAD clade</taxon>
        <taxon>Panicoideae</taxon>
        <taxon>Panicodae</taxon>
        <taxon>Paniceae</taxon>
        <taxon>Panicinae</taxon>
        <taxon>Panicum</taxon>
        <taxon>Panicum sect. Hiantes</taxon>
    </lineage>
</organism>
<proteinExistence type="predicted"/>
<reference evidence="2" key="1">
    <citation type="submission" date="2020-05" db="EMBL/GenBank/DDBJ databases">
        <title>WGS assembly of Panicum virgatum.</title>
        <authorList>
            <person name="Lovell J.T."/>
            <person name="Jenkins J."/>
            <person name="Shu S."/>
            <person name="Juenger T.E."/>
            <person name="Schmutz J."/>
        </authorList>
    </citation>
    <scope>NUCLEOTIDE SEQUENCE</scope>
    <source>
        <strain evidence="2">AP13</strain>
    </source>
</reference>
<protein>
    <submittedName>
        <fullName evidence="2">Uncharacterized protein</fullName>
    </submittedName>
</protein>
<keyword evidence="3" id="KW-1185">Reference proteome</keyword>
<comment type="caution">
    <text evidence="2">The sequence shown here is derived from an EMBL/GenBank/DDBJ whole genome shotgun (WGS) entry which is preliminary data.</text>
</comment>
<name>A0A8T0WGU4_PANVG</name>
<evidence type="ECO:0000256" key="1">
    <source>
        <dbReference type="SAM" id="MobiDB-lite"/>
    </source>
</evidence>
<feature type="region of interest" description="Disordered" evidence="1">
    <location>
        <begin position="28"/>
        <end position="101"/>
    </location>
</feature>
<dbReference type="AlphaFoldDB" id="A0A8T0WGU4"/>
<feature type="compositionally biased region" description="Basic residues" evidence="1">
    <location>
        <begin position="38"/>
        <end position="51"/>
    </location>
</feature>
<evidence type="ECO:0000313" key="3">
    <source>
        <dbReference type="Proteomes" id="UP000823388"/>
    </source>
</evidence>
<sequence>MNRVLAALLRDGLTATGARWIASTGQLRPGQWVAARHVSPRRAPTFKRPARHPSPLPLPSPNSRAPLSPSTADSAIPHSAKPIPRRIRASGGARGWDLPNRLATPRAAAPVSSIRGTASVVPDRSPVSSSIYFFPD</sequence>
<accession>A0A8T0WGU4</accession>